<dbReference type="InterPro" id="IPR027417">
    <property type="entry name" value="P-loop_NTPase"/>
</dbReference>
<dbReference type="Gene3D" id="3.40.50.300">
    <property type="entry name" value="P-loop containing nucleotide triphosphate hydrolases"/>
    <property type="match status" value="1"/>
</dbReference>
<dbReference type="SUPFAM" id="SSF52540">
    <property type="entry name" value="P-loop containing nucleoside triphosphate hydrolases"/>
    <property type="match status" value="1"/>
</dbReference>
<dbReference type="GO" id="GO:0003678">
    <property type="term" value="F:DNA helicase activity"/>
    <property type="evidence" value="ECO:0007669"/>
    <property type="project" value="InterPro"/>
</dbReference>
<sequence>MARDLNVAVIALSQLSRGVECRQDKRPMLSDLRESGQIEQDADVIAFLYRDDYYHKESEQQDTIEIILAKQRNGPIGTVQLAFKKEIGKFGDMIG</sequence>
<evidence type="ECO:0000313" key="3">
    <source>
        <dbReference type="Proteomes" id="UP000318667"/>
    </source>
</evidence>
<accession>A0A562JWJ2</accession>
<evidence type="ECO:0000259" key="1">
    <source>
        <dbReference type="PROSITE" id="PS51199"/>
    </source>
</evidence>
<feature type="domain" description="SF4 helicase" evidence="1">
    <location>
        <begin position="1"/>
        <end position="95"/>
    </location>
</feature>
<proteinExistence type="predicted"/>
<dbReference type="PANTHER" id="PTHR30153:SF2">
    <property type="entry name" value="REPLICATIVE DNA HELICASE"/>
    <property type="match status" value="1"/>
</dbReference>
<gene>
    <name evidence="2" type="ORF">IQ19_01789</name>
</gene>
<reference evidence="2 3" key="1">
    <citation type="journal article" date="2015" name="Stand. Genomic Sci.">
        <title>Genomic Encyclopedia of Bacterial and Archaeal Type Strains, Phase III: the genomes of soil and plant-associated and newly described type strains.</title>
        <authorList>
            <person name="Whitman W.B."/>
            <person name="Woyke T."/>
            <person name="Klenk H.P."/>
            <person name="Zhou Y."/>
            <person name="Lilburn T.G."/>
            <person name="Beck B.J."/>
            <person name="De Vos P."/>
            <person name="Vandamme P."/>
            <person name="Eisen J.A."/>
            <person name="Garrity G."/>
            <person name="Hugenholtz P."/>
            <person name="Kyrpides N.C."/>
        </authorList>
    </citation>
    <scope>NUCLEOTIDE SEQUENCE [LARGE SCALE GENOMIC DNA]</scope>
    <source>
        <strain evidence="2 3">CGMCC 1.10115</strain>
    </source>
</reference>
<dbReference type="Proteomes" id="UP000318667">
    <property type="component" value="Unassembled WGS sequence"/>
</dbReference>
<dbReference type="AlphaFoldDB" id="A0A562JWJ2"/>
<dbReference type="InterPro" id="IPR007694">
    <property type="entry name" value="DNA_helicase_DnaB-like_C"/>
</dbReference>
<organism evidence="2 3">
    <name type="scientific">Cytobacillus oceanisediminis</name>
    <dbReference type="NCBI Taxonomy" id="665099"/>
    <lineage>
        <taxon>Bacteria</taxon>
        <taxon>Bacillati</taxon>
        <taxon>Bacillota</taxon>
        <taxon>Bacilli</taxon>
        <taxon>Bacillales</taxon>
        <taxon>Bacillaceae</taxon>
        <taxon>Cytobacillus</taxon>
    </lineage>
</organism>
<keyword evidence="2" id="KW-0347">Helicase</keyword>
<keyword evidence="3" id="KW-1185">Reference proteome</keyword>
<dbReference type="PANTHER" id="PTHR30153">
    <property type="entry name" value="REPLICATIVE DNA HELICASE DNAB"/>
    <property type="match status" value="1"/>
</dbReference>
<comment type="caution">
    <text evidence="2">The sequence shown here is derived from an EMBL/GenBank/DDBJ whole genome shotgun (WGS) entry which is preliminary data.</text>
</comment>
<dbReference type="Pfam" id="PF03796">
    <property type="entry name" value="DnaB_C"/>
    <property type="match status" value="1"/>
</dbReference>
<dbReference type="PROSITE" id="PS51199">
    <property type="entry name" value="SF4_HELICASE"/>
    <property type="match status" value="1"/>
</dbReference>
<keyword evidence="2" id="KW-0547">Nucleotide-binding</keyword>
<protein>
    <submittedName>
        <fullName evidence="2">Replicative DNA helicase</fullName>
    </submittedName>
</protein>
<dbReference type="EMBL" id="VLKI01000004">
    <property type="protein sequence ID" value="TWH87548.1"/>
    <property type="molecule type" value="Genomic_DNA"/>
</dbReference>
<evidence type="ECO:0000313" key="2">
    <source>
        <dbReference type="EMBL" id="TWH87548.1"/>
    </source>
</evidence>
<keyword evidence="2" id="KW-0378">Hydrolase</keyword>
<keyword evidence="2" id="KW-0067">ATP-binding</keyword>
<dbReference type="GO" id="GO:0005524">
    <property type="term" value="F:ATP binding"/>
    <property type="evidence" value="ECO:0007669"/>
    <property type="project" value="InterPro"/>
</dbReference>
<dbReference type="GO" id="GO:0005829">
    <property type="term" value="C:cytosol"/>
    <property type="evidence" value="ECO:0007669"/>
    <property type="project" value="TreeGrafter"/>
</dbReference>
<name>A0A562JWJ2_9BACI</name>
<dbReference type="GO" id="GO:0006260">
    <property type="term" value="P:DNA replication"/>
    <property type="evidence" value="ECO:0007669"/>
    <property type="project" value="InterPro"/>
</dbReference>